<evidence type="ECO:0000256" key="2">
    <source>
        <dbReference type="SAM" id="SignalP"/>
    </source>
</evidence>
<name>A0A5R9KP32_9BACT</name>
<feature type="signal peptide" evidence="2">
    <location>
        <begin position="1"/>
        <end position="27"/>
    </location>
</feature>
<reference evidence="3 4" key="1">
    <citation type="submission" date="2019-05" db="EMBL/GenBank/DDBJ databases">
        <authorList>
            <person name="Qu J.-H."/>
        </authorList>
    </citation>
    <scope>NUCLEOTIDE SEQUENCE [LARGE SCALE GENOMIC DNA]</scope>
    <source>
        <strain evidence="3 4">T17</strain>
    </source>
</reference>
<sequence length="266" mass="29148">MKVSLPKLKNQLLAMLIGILLAQTAWAQNPRKADIIILRDETKLEVLIQEVTDNAIKYKKLSDPEGPVFNVRKDEVVSIQYGNGEVETFEAVLEVPSYYAPSQTQKTPKPENNPYNNVTTVRPKTGNKFLDEIRSSTPDHLRATYKYYKAKSKSGMIMGIAGTSAGILVAAIGTGIVVGVETDANGNFATYQDQQRALRGAWMMLGGFAGAVTFGTVGFVKGGRNGSKASRIRRELLQRNEPITFQLGPGFNPINGAGYLTLKMKF</sequence>
<dbReference type="EMBL" id="VCEJ01000008">
    <property type="protein sequence ID" value="TLU97856.1"/>
    <property type="molecule type" value="Genomic_DNA"/>
</dbReference>
<feature type="transmembrane region" description="Helical" evidence="1">
    <location>
        <begin position="201"/>
        <end position="220"/>
    </location>
</feature>
<dbReference type="AlphaFoldDB" id="A0A5R9KP32"/>
<proteinExistence type="predicted"/>
<dbReference type="RefSeq" id="WP_138367956.1">
    <property type="nucleotide sequence ID" value="NZ_VCEJ01000008.1"/>
</dbReference>
<keyword evidence="2" id="KW-0732">Signal</keyword>
<keyword evidence="1" id="KW-1133">Transmembrane helix</keyword>
<keyword evidence="1" id="KW-0472">Membrane</keyword>
<evidence type="ECO:0000313" key="4">
    <source>
        <dbReference type="Proteomes" id="UP000306402"/>
    </source>
</evidence>
<feature type="transmembrane region" description="Helical" evidence="1">
    <location>
        <begin position="156"/>
        <end position="180"/>
    </location>
</feature>
<comment type="caution">
    <text evidence="3">The sequence shown here is derived from an EMBL/GenBank/DDBJ whole genome shotgun (WGS) entry which is preliminary data.</text>
</comment>
<keyword evidence="1" id="KW-0812">Transmembrane</keyword>
<evidence type="ECO:0000256" key="1">
    <source>
        <dbReference type="SAM" id="Phobius"/>
    </source>
</evidence>
<protein>
    <submittedName>
        <fullName evidence="3">Uncharacterized protein</fullName>
    </submittedName>
</protein>
<evidence type="ECO:0000313" key="3">
    <source>
        <dbReference type="EMBL" id="TLU97856.1"/>
    </source>
</evidence>
<feature type="chain" id="PRO_5024350012" evidence="2">
    <location>
        <begin position="28"/>
        <end position="266"/>
    </location>
</feature>
<gene>
    <name evidence="3" type="ORF">FEN17_23965</name>
</gene>
<dbReference type="OrthoDB" id="946953at2"/>
<dbReference type="Proteomes" id="UP000306402">
    <property type="component" value="Unassembled WGS sequence"/>
</dbReference>
<keyword evidence="4" id="KW-1185">Reference proteome</keyword>
<accession>A0A5R9KP32</accession>
<organism evidence="3 4">
    <name type="scientific">Dyadobacter luticola</name>
    <dbReference type="NCBI Taxonomy" id="1979387"/>
    <lineage>
        <taxon>Bacteria</taxon>
        <taxon>Pseudomonadati</taxon>
        <taxon>Bacteroidota</taxon>
        <taxon>Cytophagia</taxon>
        <taxon>Cytophagales</taxon>
        <taxon>Spirosomataceae</taxon>
        <taxon>Dyadobacter</taxon>
    </lineage>
</organism>